<accession>A0ABY1GTF2</accession>
<gene>
    <name evidence="2" type="ORF">SAMN04487854_113114</name>
</gene>
<evidence type="ECO:0000313" key="2">
    <source>
        <dbReference type="EMBL" id="SFT88290.1"/>
    </source>
</evidence>
<dbReference type="EMBL" id="FPAZ01000013">
    <property type="protein sequence ID" value="SFT88290.1"/>
    <property type="molecule type" value="Genomic_DNA"/>
</dbReference>
<feature type="region of interest" description="Disordered" evidence="1">
    <location>
        <begin position="200"/>
        <end position="231"/>
    </location>
</feature>
<reference evidence="2 3" key="1">
    <citation type="submission" date="2016-10" db="EMBL/GenBank/DDBJ databases">
        <authorList>
            <person name="Varghese N."/>
            <person name="Submissions S."/>
        </authorList>
    </citation>
    <scope>NUCLEOTIDE SEQUENCE [LARGE SCALE GENOMIC DNA]</scope>
    <source>
        <strain evidence="2 3">CGMCC 1.8499</strain>
    </source>
</reference>
<proteinExistence type="predicted"/>
<dbReference type="RefSeq" id="WP_074989469.1">
    <property type="nucleotide sequence ID" value="NZ_FPAZ01000013.1"/>
</dbReference>
<name>A0ABY1GTF2_9GAMM</name>
<organism evidence="2 3">
    <name type="scientific">Pseudoalteromonas lipolytica</name>
    <dbReference type="NCBI Taxonomy" id="570156"/>
    <lineage>
        <taxon>Bacteria</taxon>
        <taxon>Pseudomonadati</taxon>
        <taxon>Pseudomonadota</taxon>
        <taxon>Gammaproteobacteria</taxon>
        <taxon>Alteromonadales</taxon>
        <taxon>Pseudoalteromonadaceae</taxon>
        <taxon>Pseudoalteromonas</taxon>
    </lineage>
</organism>
<dbReference type="Proteomes" id="UP000183805">
    <property type="component" value="Unassembled WGS sequence"/>
</dbReference>
<keyword evidence="3" id="KW-1185">Reference proteome</keyword>
<evidence type="ECO:0008006" key="4">
    <source>
        <dbReference type="Google" id="ProtNLM"/>
    </source>
</evidence>
<evidence type="ECO:0000256" key="1">
    <source>
        <dbReference type="SAM" id="MobiDB-lite"/>
    </source>
</evidence>
<feature type="compositionally biased region" description="Basic residues" evidence="1">
    <location>
        <begin position="218"/>
        <end position="231"/>
    </location>
</feature>
<sequence length="231" mass="26745">MTTAIVKTSKFAAVDSLWTDIFHNAVETETRKYIYSSNDELFIFSGDHFPILLEQAQLLGIVTEDEYYRFYDLLDKNDVFGCLIIEASTGHHLADEGYIFEWNAGIAHTGSGGKFASDFYYYAKRYKYTSIHGCNIEGALRYAFYWDKCSGEPIRKRIWGRRSFDNTEPVGLEYRKFLEQEINNFFRGAKMDNILRSAMRTSPTPNGAKVSLEEAKNRLQRRKARLSKKKT</sequence>
<protein>
    <recommendedName>
        <fullName evidence="4">GNAT family N-acetyltransferase</fullName>
    </recommendedName>
</protein>
<evidence type="ECO:0000313" key="3">
    <source>
        <dbReference type="Proteomes" id="UP000183805"/>
    </source>
</evidence>
<comment type="caution">
    <text evidence="2">The sequence shown here is derived from an EMBL/GenBank/DDBJ whole genome shotgun (WGS) entry which is preliminary data.</text>
</comment>